<comment type="caution">
    <text evidence="10">The sequence shown here is derived from an EMBL/GenBank/DDBJ whole genome shotgun (WGS) entry which is preliminary data.</text>
</comment>
<keyword evidence="3" id="KW-0964">Secreted</keyword>
<keyword evidence="7" id="KW-1015">Disulfide bond</keyword>
<dbReference type="PROSITE" id="PS00127">
    <property type="entry name" value="RNASE_PANCREATIC"/>
    <property type="match status" value="1"/>
</dbReference>
<dbReference type="InterPro" id="IPR036816">
    <property type="entry name" value="RNaseA-like_dom_sf"/>
</dbReference>
<evidence type="ECO:0000256" key="2">
    <source>
        <dbReference type="ARBA" id="ARBA00005600"/>
    </source>
</evidence>
<evidence type="ECO:0000256" key="8">
    <source>
        <dbReference type="RuleBase" id="RU000651"/>
    </source>
</evidence>
<dbReference type="Pfam" id="PF00074">
    <property type="entry name" value="RnaseA"/>
    <property type="match status" value="1"/>
</dbReference>
<evidence type="ECO:0000256" key="3">
    <source>
        <dbReference type="ARBA" id="ARBA00022525"/>
    </source>
</evidence>
<keyword evidence="5 8" id="KW-0255">Endonuclease</keyword>
<comment type="similarity">
    <text evidence="2 8">Belongs to the pancreatic ribonuclease family.</text>
</comment>
<dbReference type="AlphaFoldDB" id="A0A7J6D7A7"/>
<sequence length="178" mass="20388">MTGYFRSFKDLAKGAQPSGKRRTKYSLTQKNKQVMEIHRSSVIVLLLLSVSSFTHGQSAYIRARYQKFLNQHLAPFVNREMCTDVIRNRNIVSETGGCKPVNTFIQANENQITAVCGRNNRLNNNLFQNNQQFSVVTCNLRSGQWPNCVYDTGRLSTRYIVLACEQGLPVHYEIVHNR</sequence>
<dbReference type="EMBL" id="JAAMOB010000003">
    <property type="protein sequence ID" value="KAF4115061.1"/>
    <property type="molecule type" value="Genomic_DNA"/>
</dbReference>
<dbReference type="GO" id="GO:0050829">
    <property type="term" value="P:defense response to Gram-negative bacterium"/>
    <property type="evidence" value="ECO:0007669"/>
    <property type="project" value="TreeGrafter"/>
</dbReference>
<dbReference type="GO" id="GO:0050830">
    <property type="term" value="P:defense response to Gram-positive bacterium"/>
    <property type="evidence" value="ECO:0007669"/>
    <property type="project" value="TreeGrafter"/>
</dbReference>
<dbReference type="InterPro" id="IPR023411">
    <property type="entry name" value="RNaseA_AS"/>
</dbReference>
<protein>
    <recommendedName>
        <fullName evidence="9">Ribonuclease A-domain domain-containing protein</fullName>
    </recommendedName>
</protein>
<dbReference type="InterPro" id="IPR023412">
    <property type="entry name" value="RNaseA_domain"/>
</dbReference>
<evidence type="ECO:0000256" key="5">
    <source>
        <dbReference type="ARBA" id="ARBA00022759"/>
    </source>
</evidence>
<dbReference type="PANTHER" id="PTHR11437">
    <property type="entry name" value="RIBONUCLEASE"/>
    <property type="match status" value="1"/>
</dbReference>
<dbReference type="GO" id="GO:0016787">
    <property type="term" value="F:hydrolase activity"/>
    <property type="evidence" value="ECO:0007669"/>
    <property type="project" value="UniProtKB-KW"/>
</dbReference>
<evidence type="ECO:0000256" key="6">
    <source>
        <dbReference type="ARBA" id="ARBA00022801"/>
    </source>
</evidence>
<dbReference type="SUPFAM" id="SSF54076">
    <property type="entry name" value="RNase A-like"/>
    <property type="match status" value="1"/>
</dbReference>
<dbReference type="GO" id="GO:0001525">
    <property type="term" value="P:angiogenesis"/>
    <property type="evidence" value="ECO:0007669"/>
    <property type="project" value="TreeGrafter"/>
</dbReference>
<comment type="subcellular location">
    <subcellularLocation>
        <location evidence="1">Secreted</location>
    </subcellularLocation>
</comment>
<dbReference type="GO" id="GO:0005576">
    <property type="term" value="C:extracellular region"/>
    <property type="evidence" value="ECO:0007669"/>
    <property type="project" value="UniProtKB-SubCell"/>
</dbReference>
<dbReference type="Proteomes" id="UP000579812">
    <property type="component" value="Unassembled WGS sequence"/>
</dbReference>
<dbReference type="GO" id="GO:0003676">
    <property type="term" value="F:nucleic acid binding"/>
    <property type="evidence" value="ECO:0007669"/>
    <property type="project" value="InterPro"/>
</dbReference>
<dbReference type="GO" id="GO:0004540">
    <property type="term" value="F:RNA nuclease activity"/>
    <property type="evidence" value="ECO:0007669"/>
    <property type="project" value="TreeGrafter"/>
</dbReference>
<dbReference type="GO" id="GO:0004519">
    <property type="term" value="F:endonuclease activity"/>
    <property type="evidence" value="ECO:0007669"/>
    <property type="project" value="UniProtKB-KW"/>
</dbReference>
<accession>A0A7J6D7A7</accession>
<feature type="domain" description="Ribonuclease A-domain" evidence="9">
    <location>
        <begin position="61"/>
        <end position="176"/>
    </location>
</feature>
<keyword evidence="11" id="KW-1185">Reference proteome</keyword>
<dbReference type="PANTHER" id="PTHR11437:SF10">
    <property type="entry name" value="ANGIOGENIN-RELATED"/>
    <property type="match status" value="1"/>
</dbReference>
<keyword evidence="6 8" id="KW-0378">Hydrolase</keyword>
<dbReference type="InterPro" id="IPR001427">
    <property type="entry name" value="RNaseA"/>
</dbReference>
<reference evidence="10 11" key="1">
    <citation type="submission" date="2020-04" db="EMBL/GenBank/DDBJ databases">
        <title>Chromosome-level genome assembly of a cyprinid fish Onychostoma macrolepis by integration of Nanopore Sequencing, Bionano and Hi-C technology.</title>
        <authorList>
            <person name="Wang D."/>
        </authorList>
    </citation>
    <scope>NUCLEOTIDE SEQUENCE [LARGE SCALE GENOMIC DNA]</scope>
    <source>
        <strain evidence="10">SWU-2019</strain>
        <tissue evidence="10">Muscle</tissue>
    </source>
</reference>
<evidence type="ECO:0000256" key="7">
    <source>
        <dbReference type="ARBA" id="ARBA00023157"/>
    </source>
</evidence>
<evidence type="ECO:0000313" key="10">
    <source>
        <dbReference type="EMBL" id="KAF4115061.1"/>
    </source>
</evidence>
<dbReference type="SMART" id="SM00092">
    <property type="entry name" value="RNAse_Pc"/>
    <property type="match status" value="1"/>
</dbReference>
<proteinExistence type="inferred from homology"/>
<evidence type="ECO:0000313" key="11">
    <source>
        <dbReference type="Proteomes" id="UP000579812"/>
    </source>
</evidence>
<gene>
    <name evidence="10" type="ORF">G5714_002550</name>
</gene>
<keyword evidence="4 8" id="KW-0540">Nuclease</keyword>
<name>A0A7J6D7A7_9TELE</name>
<evidence type="ECO:0000256" key="4">
    <source>
        <dbReference type="ARBA" id="ARBA00022722"/>
    </source>
</evidence>
<organism evidence="10 11">
    <name type="scientific">Onychostoma macrolepis</name>
    <dbReference type="NCBI Taxonomy" id="369639"/>
    <lineage>
        <taxon>Eukaryota</taxon>
        <taxon>Metazoa</taxon>
        <taxon>Chordata</taxon>
        <taxon>Craniata</taxon>
        <taxon>Vertebrata</taxon>
        <taxon>Euteleostomi</taxon>
        <taxon>Actinopterygii</taxon>
        <taxon>Neopterygii</taxon>
        <taxon>Teleostei</taxon>
        <taxon>Ostariophysi</taxon>
        <taxon>Cypriniformes</taxon>
        <taxon>Cyprinidae</taxon>
        <taxon>Acrossocheilinae</taxon>
        <taxon>Onychostoma</taxon>
    </lineage>
</organism>
<dbReference type="Gene3D" id="3.10.130.10">
    <property type="entry name" value="Ribonuclease A-like domain"/>
    <property type="match status" value="1"/>
</dbReference>
<evidence type="ECO:0000259" key="9">
    <source>
        <dbReference type="SMART" id="SM00092"/>
    </source>
</evidence>
<evidence type="ECO:0000256" key="1">
    <source>
        <dbReference type="ARBA" id="ARBA00004613"/>
    </source>
</evidence>